<reference key="2">
    <citation type="submission" date="2011-04" db="EMBL/GenBank/DDBJ databases">
        <title>Complete sequence of chromosome of Haliscomenobacter hydrossis DSM 1100.</title>
        <authorList>
            <consortium name="US DOE Joint Genome Institute (JGI-PGF)"/>
            <person name="Lucas S."/>
            <person name="Han J."/>
            <person name="Lapidus A."/>
            <person name="Bruce D."/>
            <person name="Goodwin L."/>
            <person name="Pitluck S."/>
            <person name="Peters L."/>
            <person name="Kyrpides N."/>
            <person name="Mavromatis K."/>
            <person name="Ivanova N."/>
            <person name="Ovchinnikova G."/>
            <person name="Pagani I."/>
            <person name="Daligault H."/>
            <person name="Detter J.C."/>
            <person name="Han C."/>
            <person name="Land M."/>
            <person name="Hauser L."/>
            <person name="Markowitz V."/>
            <person name="Cheng J.-F."/>
            <person name="Hugenholtz P."/>
            <person name="Woyke T."/>
            <person name="Wu D."/>
            <person name="Verbarg S."/>
            <person name="Frueling A."/>
            <person name="Brambilla E."/>
            <person name="Klenk H.-P."/>
            <person name="Eisen J.A."/>
        </authorList>
    </citation>
    <scope>NUCLEOTIDE SEQUENCE</scope>
    <source>
        <strain>DSM 1100</strain>
    </source>
</reference>
<dbReference type="Pfam" id="PF01521">
    <property type="entry name" value="Fe-S_biosyn"/>
    <property type="match status" value="1"/>
</dbReference>
<evidence type="ECO:0000313" key="2">
    <source>
        <dbReference type="EMBL" id="AEE53846.1"/>
    </source>
</evidence>
<accession>F4L1E9</accession>
<dbReference type="HOGENOM" id="CLU_069054_5_1_10"/>
<protein>
    <submittedName>
        <fullName evidence="2">Iron-sulfur cluster assembly accessory protein</fullName>
    </submittedName>
</protein>
<dbReference type="InterPro" id="IPR000361">
    <property type="entry name" value="ATAP_core_dom"/>
</dbReference>
<dbReference type="Gene3D" id="2.60.300.12">
    <property type="entry name" value="HesB-like domain"/>
    <property type="match status" value="1"/>
</dbReference>
<sequence length="116" mass="12770">MSEVKTEAKPITLTHGAVKQLQRIKAEQNIPEHYGLRIGVKGGGCSGFSYMLGFDDSKDNDSTYEIEGIKVYMQKSHAIYLLGMEIDWLDGLQNRGFAFNNPNAKETCGCGTSFSA</sequence>
<dbReference type="InterPro" id="IPR017870">
    <property type="entry name" value="FeS_cluster_insertion_CS"/>
</dbReference>
<dbReference type="EMBL" id="CP002691">
    <property type="protein sequence ID" value="AEE53846.1"/>
    <property type="molecule type" value="Genomic_DNA"/>
</dbReference>
<dbReference type="eggNOG" id="COG0316">
    <property type="taxonomic scope" value="Bacteria"/>
</dbReference>
<dbReference type="STRING" id="760192.Halhy_6023"/>
<dbReference type="GO" id="GO:0030674">
    <property type="term" value="F:protein-macromolecule adaptor activity"/>
    <property type="evidence" value="ECO:0007669"/>
    <property type="project" value="TreeGrafter"/>
</dbReference>
<organism evidence="2 3">
    <name type="scientific">Haliscomenobacter hydrossis (strain ATCC 27775 / DSM 1100 / LMG 10767 / O)</name>
    <dbReference type="NCBI Taxonomy" id="760192"/>
    <lineage>
        <taxon>Bacteria</taxon>
        <taxon>Pseudomonadati</taxon>
        <taxon>Bacteroidota</taxon>
        <taxon>Saprospiria</taxon>
        <taxon>Saprospirales</taxon>
        <taxon>Haliscomenobacteraceae</taxon>
        <taxon>Haliscomenobacter</taxon>
    </lineage>
</organism>
<dbReference type="PROSITE" id="PS01152">
    <property type="entry name" value="HESB"/>
    <property type="match status" value="1"/>
</dbReference>
<name>F4L1E9_HALH1</name>
<dbReference type="KEGG" id="hhy:Halhy_6023"/>
<dbReference type="InterPro" id="IPR031108">
    <property type="entry name" value="IscA_plant_cyanobact"/>
</dbReference>
<dbReference type="InterPro" id="IPR016092">
    <property type="entry name" value="ATAP"/>
</dbReference>
<proteinExistence type="predicted"/>
<dbReference type="OrthoDB" id="9801228at2"/>
<dbReference type="GO" id="GO:0051537">
    <property type="term" value="F:2 iron, 2 sulfur cluster binding"/>
    <property type="evidence" value="ECO:0007669"/>
    <property type="project" value="UniProtKB-ARBA"/>
</dbReference>
<dbReference type="PANTHER" id="PTHR47265">
    <property type="entry name" value="IRON-SULFUR ASSEMBLY PROTEIN ISCA, CHLOROPLASTIC"/>
    <property type="match status" value="1"/>
</dbReference>
<dbReference type="AlphaFoldDB" id="F4L1E9"/>
<dbReference type="RefSeq" id="WP_013768372.1">
    <property type="nucleotide sequence ID" value="NC_015510.1"/>
</dbReference>
<dbReference type="NCBIfam" id="TIGR00049">
    <property type="entry name" value="iron-sulfur cluster assembly accessory protein"/>
    <property type="match status" value="1"/>
</dbReference>
<feature type="domain" description="Core" evidence="1">
    <location>
        <begin position="11"/>
        <end position="111"/>
    </location>
</feature>
<dbReference type="SUPFAM" id="SSF89360">
    <property type="entry name" value="HesB-like domain"/>
    <property type="match status" value="1"/>
</dbReference>
<evidence type="ECO:0000259" key="1">
    <source>
        <dbReference type="Pfam" id="PF01521"/>
    </source>
</evidence>
<dbReference type="GO" id="GO:0016226">
    <property type="term" value="P:iron-sulfur cluster assembly"/>
    <property type="evidence" value="ECO:0007669"/>
    <property type="project" value="InterPro"/>
</dbReference>
<dbReference type="Proteomes" id="UP000008461">
    <property type="component" value="Chromosome"/>
</dbReference>
<gene>
    <name evidence="2" type="ordered locus">Halhy_6023</name>
</gene>
<reference evidence="2 3" key="1">
    <citation type="journal article" date="2011" name="Stand. Genomic Sci.">
        <title>Complete genome sequence of Haliscomenobacter hydrossis type strain (O).</title>
        <authorList>
            <consortium name="US DOE Joint Genome Institute (JGI-PGF)"/>
            <person name="Daligault H."/>
            <person name="Lapidus A."/>
            <person name="Zeytun A."/>
            <person name="Nolan M."/>
            <person name="Lucas S."/>
            <person name="Del Rio T.G."/>
            <person name="Tice H."/>
            <person name="Cheng J.F."/>
            <person name="Tapia R."/>
            <person name="Han C."/>
            <person name="Goodwin L."/>
            <person name="Pitluck S."/>
            <person name="Liolios K."/>
            <person name="Pagani I."/>
            <person name="Ivanova N."/>
            <person name="Huntemann M."/>
            <person name="Mavromatis K."/>
            <person name="Mikhailova N."/>
            <person name="Pati A."/>
            <person name="Chen A."/>
            <person name="Palaniappan K."/>
            <person name="Land M."/>
            <person name="Hauser L."/>
            <person name="Brambilla E.M."/>
            <person name="Rohde M."/>
            <person name="Verbarg S."/>
            <person name="Goker M."/>
            <person name="Bristow J."/>
            <person name="Eisen J.A."/>
            <person name="Markowitz V."/>
            <person name="Hugenholtz P."/>
            <person name="Kyrpides N.C."/>
            <person name="Klenk H.P."/>
            <person name="Woyke T."/>
        </authorList>
    </citation>
    <scope>NUCLEOTIDE SEQUENCE [LARGE SCALE GENOMIC DNA]</scope>
    <source>
        <strain evidence="3">ATCC 27775 / DSM 1100 / LMG 10767 / O</strain>
    </source>
</reference>
<keyword evidence="3" id="KW-1185">Reference proteome</keyword>
<evidence type="ECO:0000313" key="3">
    <source>
        <dbReference type="Proteomes" id="UP000008461"/>
    </source>
</evidence>
<dbReference type="InterPro" id="IPR035903">
    <property type="entry name" value="HesB-like_dom_sf"/>
</dbReference>
<dbReference type="PANTHER" id="PTHR47265:SF1">
    <property type="entry name" value="IRON-SULFUR ASSEMBLY PROTEIN ISCA, CHLOROPLASTIC"/>
    <property type="match status" value="1"/>
</dbReference>